<dbReference type="Proteomes" id="UP000079169">
    <property type="component" value="Unplaced"/>
</dbReference>
<dbReference type="PaxDb" id="121845-A0A1S3DLU8"/>
<evidence type="ECO:0000313" key="1">
    <source>
        <dbReference type="Proteomes" id="UP000079169"/>
    </source>
</evidence>
<keyword evidence="1" id="KW-1185">Reference proteome</keyword>
<dbReference type="STRING" id="121845.A0A1S3DLU8"/>
<gene>
    <name evidence="2" type="primary">LOC103521157</name>
</gene>
<dbReference type="RefSeq" id="XP_008484485.1">
    <property type="nucleotide sequence ID" value="XM_008486263.2"/>
</dbReference>
<dbReference type="Gene3D" id="3.50.50.60">
    <property type="entry name" value="FAD/NAD(P)-binding domain"/>
    <property type="match status" value="1"/>
</dbReference>
<dbReference type="GeneID" id="103521157"/>
<dbReference type="AlphaFoldDB" id="A0A1S3DLU8"/>
<sequence length="198" mass="22384">MFSGLDFLSKSQTSGLNAIHAIPSFHEAKTCSPTASSCDLLPSFETPPAYISRLSYENRILIFTHAVLREENARAERYLNARGDRFAVLYLDRIGDEGFVLEEELKRQTNQETPPWIFVFGRHRPLDQFIASFHDGLIDEWLINAEFAYDYDLIIIGDGPGAVSAARTAMPYGRKLLLIYNSDARNPRIPEGCLAKLR</sequence>
<dbReference type="SUPFAM" id="SSF51905">
    <property type="entry name" value="FAD/NAD(P)-binding domain"/>
    <property type="match status" value="1"/>
</dbReference>
<evidence type="ECO:0000313" key="2">
    <source>
        <dbReference type="RefSeq" id="XP_008484485.1"/>
    </source>
</evidence>
<organism evidence="1 2">
    <name type="scientific">Diaphorina citri</name>
    <name type="common">Asian citrus psyllid</name>
    <dbReference type="NCBI Taxonomy" id="121845"/>
    <lineage>
        <taxon>Eukaryota</taxon>
        <taxon>Metazoa</taxon>
        <taxon>Ecdysozoa</taxon>
        <taxon>Arthropoda</taxon>
        <taxon>Hexapoda</taxon>
        <taxon>Insecta</taxon>
        <taxon>Pterygota</taxon>
        <taxon>Neoptera</taxon>
        <taxon>Paraneoptera</taxon>
        <taxon>Hemiptera</taxon>
        <taxon>Sternorrhyncha</taxon>
        <taxon>Psylloidea</taxon>
        <taxon>Psyllidae</taxon>
        <taxon>Diaphorininae</taxon>
        <taxon>Diaphorina</taxon>
    </lineage>
</organism>
<protein>
    <submittedName>
        <fullName evidence="2">Thioredoxin reductase 3-like</fullName>
    </submittedName>
</protein>
<dbReference type="InterPro" id="IPR036188">
    <property type="entry name" value="FAD/NAD-bd_sf"/>
</dbReference>
<dbReference type="KEGG" id="dci:103521157"/>
<name>A0A1S3DLU8_DIACI</name>
<reference evidence="2" key="1">
    <citation type="submission" date="2025-08" db="UniProtKB">
        <authorList>
            <consortium name="RefSeq"/>
        </authorList>
    </citation>
    <scope>IDENTIFICATION</scope>
</reference>
<dbReference type="Gene3D" id="3.40.30.10">
    <property type="entry name" value="Glutaredoxin"/>
    <property type="match status" value="1"/>
</dbReference>
<proteinExistence type="predicted"/>
<accession>A0A1S3DLU8</accession>